<dbReference type="AlphaFoldDB" id="A0AAD7AXD1"/>
<sequence>MDKYFRLLHAKEEIKLLYVEICRIITWTNDEDQFLRCREVKLEEAENMVAGWIPPAEEEGDNGNDGKEEDEGEEEQERWVSEVIHQVATLTLDHNVGQAEAEEEE</sequence>
<dbReference type="EMBL" id="JARKIE010001329">
    <property type="protein sequence ID" value="KAJ7603086.1"/>
    <property type="molecule type" value="Genomic_DNA"/>
</dbReference>
<organism evidence="2 3">
    <name type="scientific">Mycena rosella</name>
    <name type="common">Pink bonnet</name>
    <name type="synonym">Agaricus rosellus</name>
    <dbReference type="NCBI Taxonomy" id="1033263"/>
    <lineage>
        <taxon>Eukaryota</taxon>
        <taxon>Fungi</taxon>
        <taxon>Dikarya</taxon>
        <taxon>Basidiomycota</taxon>
        <taxon>Agaricomycotina</taxon>
        <taxon>Agaricomycetes</taxon>
        <taxon>Agaricomycetidae</taxon>
        <taxon>Agaricales</taxon>
        <taxon>Marasmiineae</taxon>
        <taxon>Mycenaceae</taxon>
        <taxon>Mycena</taxon>
    </lineage>
</organism>
<feature type="compositionally biased region" description="Acidic residues" evidence="1">
    <location>
        <begin position="56"/>
        <end position="76"/>
    </location>
</feature>
<gene>
    <name evidence="2" type="ORF">B0H17DRAFT_1222588</name>
</gene>
<evidence type="ECO:0000256" key="1">
    <source>
        <dbReference type="SAM" id="MobiDB-lite"/>
    </source>
</evidence>
<feature type="region of interest" description="Disordered" evidence="1">
    <location>
        <begin position="49"/>
        <end position="79"/>
    </location>
</feature>
<keyword evidence="3" id="KW-1185">Reference proteome</keyword>
<evidence type="ECO:0000313" key="2">
    <source>
        <dbReference type="EMBL" id="KAJ7603086.1"/>
    </source>
</evidence>
<evidence type="ECO:0000313" key="3">
    <source>
        <dbReference type="Proteomes" id="UP001221757"/>
    </source>
</evidence>
<name>A0AAD7AXD1_MYCRO</name>
<proteinExistence type="predicted"/>
<protein>
    <submittedName>
        <fullName evidence="2">Uncharacterized protein</fullName>
    </submittedName>
</protein>
<dbReference type="Proteomes" id="UP001221757">
    <property type="component" value="Unassembled WGS sequence"/>
</dbReference>
<reference evidence="2" key="1">
    <citation type="submission" date="2023-03" db="EMBL/GenBank/DDBJ databases">
        <title>Massive genome expansion in bonnet fungi (Mycena s.s.) driven by repeated elements and novel gene families across ecological guilds.</title>
        <authorList>
            <consortium name="Lawrence Berkeley National Laboratory"/>
            <person name="Harder C.B."/>
            <person name="Miyauchi S."/>
            <person name="Viragh M."/>
            <person name="Kuo A."/>
            <person name="Thoen E."/>
            <person name="Andreopoulos B."/>
            <person name="Lu D."/>
            <person name="Skrede I."/>
            <person name="Drula E."/>
            <person name="Henrissat B."/>
            <person name="Morin E."/>
            <person name="Kohler A."/>
            <person name="Barry K."/>
            <person name="LaButti K."/>
            <person name="Morin E."/>
            <person name="Salamov A."/>
            <person name="Lipzen A."/>
            <person name="Mereny Z."/>
            <person name="Hegedus B."/>
            <person name="Baldrian P."/>
            <person name="Stursova M."/>
            <person name="Weitz H."/>
            <person name="Taylor A."/>
            <person name="Grigoriev I.V."/>
            <person name="Nagy L.G."/>
            <person name="Martin F."/>
            <person name="Kauserud H."/>
        </authorList>
    </citation>
    <scope>NUCLEOTIDE SEQUENCE</scope>
    <source>
        <strain evidence="2">CBHHK067</strain>
    </source>
</reference>
<accession>A0AAD7AXD1</accession>
<comment type="caution">
    <text evidence="2">The sequence shown here is derived from an EMBL/GenBank/DDBJ whole genome shotgun (WGS) entry which is preliminary data.</text>
</comment>